<keyword evidence="8" id="KW-0378">Hydrolase</keyword>
<dbReference type="AlphaFoldDB" id="A0A7R8CJQ8"/>
<name>A0A7R8CJQ8_LEPSM</name>
<proteinExistence type="predicted"/>
<evidence type="ECO:0000256" key="7">
    <source>
        <dbReference type="ARBA" id="ARBA00023242"/>
    </source>
</evidence>
<dbReference type="InterPro" id="IPR037382">
    <property type="entry name" value="Rsc/polybromo"/>
</dbReference>
<keyword evidence="2" id="KW-0677">Repeat</keyword>
<keyword evidence="6" id="KW-0804">Transcription</keyword>
<keyword evidence="8" id="KW-0067">ATP-binding</keyword>
<reference evidence="8" key="1">
    <citation type="submission" date="2021-02" db="EMBL/GenBank/DDBJ databases">
        <authorList>
            <person name="Bekaert M."/>
        </authorList>
    </citation>
    <scope>NUCLEOTIDE SEQUENCE</scope>
    <source>
        <strain evidence="8">IoA-00</strain>
    </source>
</reference>
<protein>
    <submittedName>
        <fullName evidence="8">ATP-dependent helicase brm</fullName>
    </submittedName>
</protein>
<keyword evidence="9" id="KW-1185">Reference proteome</keyword>
<evidence type="ECO:0000313" key="8">
    <source>
        <dbReference type="EMBL" id="CAF2838500.1"/>
    </source>
</evidence>
<organism evidence="8 9">
    <name type="scientific">Lepeophtheirus salmonis</name>
    <name type="common">Salmon louse</name>
    <name type="synonym">Caligus salmonis</name>
    <dbReference type="NCBI Taxonomy" id="72036"/>
    <lineage>
        <taxon>Eukaryota</taxon>
        <taxon>Metazoa</taxon>
        <taxon>Ecdysozoa</taxon>
        <taxon>Arthropoda</taxon>
        <taxon>Crustacea</taxon>
        <taxon>Multicrustacea</taxon>
        <taxon>Hexanauplia</taxon>
        <taxon>Copepoda</taxon>
        <taxon>Siphonostomatoida</taxon>
        <taxon>Caligidae</taxon>
        <taxon>Lepeophtheirus</taxon>
    </lineage>
</organism>
<dbReference type="GO" id="GO:0016586">
    <property type="term" value="C:RSC-type complex"/>
    <property type="evidence" value="ECO:0007669"/>
    <property type="project" value="InterPro"/>
</dbReference>
<keyword evidence="8" id="KW-0547">Nucleotide-binding</keyword>
<keyword evidence="8" id="KW-0347">Helicase</keyword>
<sequence>MQKKKMKKLMEIVIRYEDQDQRVLSDPFMKLPTAEELPDYYEVIKRPIDILKIMDRIESGKYIDMESLEKDFLLLCSNTQKYNEDDSLIHEDSIVLQSVFINARERLDAEPDDEENDFFIEEENNLIHL</sequence>
<dbReference type="SUPFAM" id="SSF47370">
    <property type="entry name" value="Bromodomain"/>
    <property type="match status" value="1"/>
</dbReference>
<keyword evidence="5" id="KW-0103">Bromodomain</keyword>
<evidence type="ECO:0000256" key="6">
    <source>
        <dbReference type="ARBA" id="ARBA00023163"/>
    </source>
</evidence>
<accession>A0A7R8CJQ8</accession>
<evidence type="ECO:0000256" key="5">
    <source>
        <dbReference type="ARBA" id="ARBA00023117"/>
    </source>
</evidence>
<dbReference type="PANTHER" id="PTHR16062:SF22">
    <property type="entry name" value="HISTONE-LYSINE N-METHYLTRANSFERASE ASH1L"/>
    <property type="match status" value="1"/>
</dbReference>
<evidence type="ECO:0000256" key="4">
    <source>
        <dbReference type="ARBA" id="ARBA00023015"/>
    </source>
</evidence>
<keyword evidence="7" id="KW-0539">Nucleus</keyword>
<dbReference type="Pfam" id="PF00439">
    <property type="entry name" value="Bromodomain"/>
    <property type="match status" value="1"/>
</dbReference>
<keyword evidence="3" id="KW-0156">Chromatin regulator</keyword>
<dbReference type="Gene3D" id="1.20.920.10">
    <property type="entry name" value="Bromodomain-like"/>
    <property type="match status" value="1"/>
</dbReference>
<evidence type="ECO:0000256" key="2">
    <source>
        <dbReference type="ARBA" id="ARBA00022737"/>
    </source>
</evidence>
<dbReference type="OrthoDB" id="6017at2759"/>
<dbReference type="GO" id="GO:0003682">
    <property type="term" value="F:chromatin binding"/>
    <property type="evidence" value="ECO:0007669"/>
    <property type="project" value="TreeGrafter"/>
</dbReference>
<dbReference type="GO" id="GO:0006338">
    <property type="term" value="P:chromatin remodeling"/>
    <property type="evidence" value="ECO:0007669"/>
    <property type="project" value="InterPro"/>
</dbReference>
<keyword evidence="4" id="KW-0805">Transcription regulation</keyword>
<comment type="subcellular location">
    <subcellularLocation>
        <location evidence="1">Nucleus</location>
    </subcellularLocation>
</comment>
<dbReference type="GO" id="GO:0006368">
    <property type="term" value="P:transcription elongation by RNA polymerase II"/>
    <property type="evidence" value="ECO:0007669"/>
    <property type="project" value="TreeGrafter"/>
</dbReference>
<dbReference type="PRINTS" id="PR00503">
    <property type="entry name" value="BROMODOMAIN"/>
</dbReference>
<dbReference type="Proteomes" id="UP000675881">
    <property type="component" value="Chromosome 14"/>
</dbReference>
<gene>
    <name evidence="8" type="ORF">LSAA_4753</name>
</gene>
<dbReference type="EMBL" id="HG994593">
    <property type="protein sequence ID" value="CAF2838500.1"/>
    <property type="molecule type" value="Genomic_DNA"/>
</dbReference>
<dbReference type="GO" id="GO:0004386">
    <property type="term" value="F:helicase activity"/>
    <property type="evidence" value="ECO:0007669"/>
    <property type="project" value="UniProtKB-KW"/>
</dbReference>
<evidence type="ECO:0000313" key="9">
    <source>
        <dbReference type="Proteomes" id="UP000675881"/>
    </source>
</evidence>
<dbReference type="InterPro" id="IPR001487">
    <property type="entry name" value="Bromodomain"/>
</dbReference>
<evidence type="ECO:0000256" key="3">
    <source>
        <dbReference type="ARBA" id="ARBA00022853"/>
    </source>
</evidence>
<dbReference type="PROSITE" id="PS50014">
    <property type="entry name" value="BROMODOMAIN_2"/>
    <property type="match status" value="1"/>
</dbReference>
<dbReference type="PANTHER" id="PTHR16062">
    <property type="entry name" value="SWI/SNF-RELATED"/>
    <property type="match status" value="1"/>
</dbReference>
<dbReference type="InterPro" id="IPR036427">
    <property type="entry name" value="Bromodomain-like_sf"/>
</dbReference>
<dbReference type="SMART" id="SM00297">
    <property type="entry name" value="BROMO"/>
    <property type="match status" value="1"/>
</dbReference>
<evidence type="ECO:0000256" key="1">
    <source>
        <dbReference type="ARBA" id="ARBA00004123"/>
    </source>
</evidence>